<protein>
    <submittedName>
        <fullName evidence="1">Uncharacterized protein</fullName>
    </submittedName>
</protein>
<dbReference type="EMBL" id="CP002859">
    <property type="protein sequence ID" value="AEI47080.1"/>
    <property type="molecule type" value="Genomic_DNA"/>
</dbReference>
<evidence type="ECO:0000313" key="2">
    <source>
        <dbReference type="Proteomes" id="UP000000493"/>
    </source>
</evidence>
<dbReference type="KEGG" id="rsi:Runsl_0637"/>
<gene>
    <name evidence="1" type="ordered locus">Runsl_0637</name>
</gene>
<reference evidence="2" key="1">
    <citation type="submission" date="2011-06" db="EMBL/GenBank/DDBJ databases">
        <title>The complete genome of chromosome of Runella slithyformis DSM 19594.</title>
        <authorList>
            <consortium name="US DOE Joint Genome Institute (JGI-PGF)"/>
            <person name="Lucas S."/>
            <person name="Han J."/>
            <person name="Lapidus A."/>
            <person name="Bruce D."/>
            <person name="Goodwin L."/>
            <person name="Pitluck S."/>
            <person name="Peters L."/>
            <person name="Kyrpides N."/>
            <person name="Mavromatis K."/>
            <person name="Ivanova N."/>
            <person name="Ovchinnikova G."/>
            <person name="Zhang X."/>
            <person name="Misra M."/>
            <person name="Detter J.C."/>
            <person name="Tapia R."/>
            <person name="Han C."/>
            <person name="Land M."/>
            <person name="Hauser L."/>
            <person name="Markowitz V."/>
            <person name="Cheng J.-F."/>
            <person name="Hugenholtz P."/>
            <person name="Woyke T."/>
            <person name="Wu D."/>
            <person name="Tindall B."/>
            <person name="Faehrich R."/>
            <person name="Brambilla E."/>
            <person name="Klenk H.-P."/>
            <person name="Eisen J.A."/>
        </authorList>
    </citation>
    <scope>NUCLEOTIDE SEQUENCE [LARGE SCALE GENOMIC DNA]</scope>
    <source>
        <strain evidence="2">ATCC 29530 / DSM 19594 / LMG 11500 / NCIMB 11436 / LSU 4</strain>
    </source>
</reference>
<name>A0A7U3ZH58_RUNSL</name>
<reference evidence="1 2" key="2">
    <citation type="journal article" date="2012" name="Stand. Genomic Sci.">
        <title>Complete genome sequence of the aquatic bacterium Runella slithyformis type strain (LSU 4(T)).</title>
        <authorList>
            <person name="Copeland A."/>
            <person name="Zhang X."/>
            <person name="Misra M."/>
            <person name="Lapidus A."/>
            <person name="Nolan M."/>
            <person name="Lucas S."/>
            <person name="Deshpande S."/>
            <person name="Cheng J.F."/>
            <person name="Tapia R."/>
            <person name="Goodwin L.A."/>
            <person name="Pitluck S."/>
            <person name="Liolios K."/>
            <person name="Pagani I."/>
            <person name="Ivanova N."/>
            <person name="Mikhailova N."/>
            <person name="Pati A."/>
            <person name="Chen A."/>
            <person name="Palaniappan K."/>
            <person name="Land M."/>
            <person name="Hauser L."/>
            <person name="Pan C."/>
            <person name="Jeffries C.D."/>
            <person name="Detter J.C."/>
            <person name="Brambilla E.M."/>
            <person name="Rohde M."/>
            <person name="Djao O.D."/>
            <person name="Goker M."/>
            <person name="Sikorski J."/>
            <person name="Tindall B.J."/>
            <person name="Woyke T."/>
            <person name="Bristow J."/>
            <person name="Eisen J.A."/>
            <person name="Markowitz V."/>
            <person name="Hugenholtz P."/>
            <person name="Kyrpides N.C."/>
            <person name="Klenk H.P."/>
            <person name="Mavromatis K."/>
        </authorList>
    </citation>
    <scope>NUCLEOTIDE SEQUENCE [LARGE SCALE GENOMIC DNA]</scope>
    <source>
        <strain evidence="2">ATCC 29530 / DSM 19594 / LMG 11500 / NCIMB 11436 / LSU 4</strain>
    </source>
</reference>
<sequence>MKQGIKTIVALFFILCSFWLGKYSYDEDCKNKSENLEDSLYQLKVENKALKDTVIILIDSISLIHVSKKQIMVPFPHSLASRER</sequence>
<dbReference type="Proteomes" id="UP000000493">
    <property type="component" value="Chromosome"/>
</dbReference>
<evidence type="ECO:0000313" key="1">
    <source>
        <dbReference type="EMBL" id="AEI47080.1"/>
    </source>
</evidence>
<accession>A0A7U3ZH58</accession>
<organism evidence="1 2">
    <name type="scientific">Runella slithyformis (strain ATCC 29530 / DSM 19594 / LMG 11500 / NCIMB 11436 / LSU 4)</name>
    <dbReference type="NCBI Taxonomy" id="761193"/>
    <lineage>
        <taxon>Bacteria</taxon>
        <taxon>Pseudomonadati</taxon>
        <taxon>Bacteroidota</taxon>
        <taxon>Cytophagia</taxon>
        <taxon>Cytophagales</taxon>
        <taxon>Spirosomataceae</taxon>
        <taxon>Runella</taxon>
    </lineage>
</organism>
<dbReference type="AlphaFoldDB" id="A0A7U3ZH58"/>
<proteinExistence type="predicted"/>
<keyword evidence="2" id="KW-1185">Reference proteome</keyword>
<dbReference type="RefSeq" id="WP_013926404.1">
    <property type="nucleotide sequence ID" value="NC_015703.1"/>
</dbReference>